<dbReference type="EMBL" id="CM042010">
    <property type="protein sequence ID" value="KAI3781112.1"/>
    <property type="molecule type" value="Genomic_DNA"/>
</dbReference>
<reference evidence="2" key="1">
    <citation type="journal article" date="2022" name="Mol. Ecol. Resour.">
        <title>The genomes of chicory, endive, great burdock and yacon provide insights into Asteraceae palaeo-polyploidization history and plant inulin production.</title>
        <authorList>
            <person name="Fan W."/>
            <person name="Wang S."/>
            <person name="Wang H."/>
            <person name="Wang A."/>
            <person name="Jiang F."/>
            <person name="Liu H."/>
            <person name="Zhao H."/>
            <person name="Xu D."/>
            <person name="Zhang Y."/>
        </authorList>
    </citation>
    <scope>NUCLEOTIDE SEQUENCE [LARGE SCALE GENOMIC DNA]</scope>
    <source>
        <strain evidence="2">cv. Punajuju</strain>
    </source>
</reference>
<proteinExistence type="predicted"/>
<reference evidence="1 2" key="2">
    <citation type="journal article" date="2022" name="Mol. Ecol. Resour.">
        <title>The genomes of chicory, endive, great burdock and yacon provide insights into Asteraceae paleo-polyploidization history and plant inulin production.</title>
        <authorList>
            <person name="Fan W."/>
            <person name="Wang S."/>
            <person name="Wang H."/>
            <person name="Wang A."/>
            <person name="Jiang F."/>
            <person name="Liu H."/>
            <person name="Zhao H."/>
            <person name="Xu D."/>
            <person name="Zhang Y."/>
        </authorList>
    </citation>
    <scope>NUCLEOTIDE SEQUENCE [LARGE SCALE GENOMIC DNA]</scope>
    <source>
        <strain evidence="2">cv. Punajuju</strain>
        <tissue evidence="1">Leaves</tissue>
    </source>
</reference>
<organism evidence="1 2">
    <name type="scientific">Cichorium intybus</name>
    <name type="common">Chicory</name>
    <dbReference type="NCBI Taxonomy" id="13427"/>
    <lineage>
        <taxon>Eukaryota</taxon>
        <taxon>Viridiplantae</taxon>
        <taxon>Streptophyta</taxon>
        <taxon>Embryophyta</taxon>
        <taxon>Tracheophyta</taxon>
        <taxon>Spermatophyta</taxon>
        <taxon>Magnoliopsida</taxon>
        <taxon>eudicotyledons</taxon>
        <taxon>Gunneridae</taxon>
        <taxon>Pentapetalae</taxon>
        <taxon>asterids</taxon>
        <taxon>campanulids</taxon>
        <taxon>Asterales</taxon>
        <taxon>Asteraceae</taxon>
        <taxon>Cichorioideae</taxon>
        <taxon>Cichorieae</taxon>
        <taxon>Cichoriinae</taxon>
        <taxon>Cichorium</taxon>
    </lineage>
</organism>
<evidence type="ECO:0000313" key="2">
    <source>
        <dbReference type="Proteomes" id="UP001055811"/>
    </source>
</evidence>
<name>A0ACB9GCJ1_CICIN</name>
<evidence type="ECO:0000313" key="1">
    <source>
        <dbReference type="EMBL" id="KAI3781112.1"/>
    </source>
</evidence>
<accession>A0ACB9GCJ1</accession>
<protein>
    <submittedName>
        <fullName evidence="1">Uncharacterized protein</fullName>
    </submittedName>
</protein>
<keyword evidence="2" id="KW-1185">Reference proteome</keyword>
<dbReference type="Proteomes" id="UP001055811">
    <property type="component" value="Linkage Group LG02"/>
</dbReference>
<gene>
    <name evidence="1" type="ORF">L2E82_11113</name>
</gene>
<sequence>MIQTIDQEQPQVGTFVDAEAFGGPIGDPVAADIHGQPLSYGNFVHGQHNSLNQFQDGSVSRGLDHAGWRLHPDAFSKGKVGK</sequence>
<comment type="caution">
    <text evidence="1">The sequence shown here is derived from an EMBL/GenBank/DDBJ whole genome shotgun (WGS) entry which is preliminary data.</text>
</comment>